<proteinExistence type="predicted"/>
<comment type="caution">
    <text evidence="5">The sequence shown here is derived from an EMBL/GenBank/DDBJ whole genome shotgun (WGS) entry which is preliminary data.</text>
</comment>
<dbReference type="GO" id="GO:0005829">
    <property type="term" value="C:cytosol"/>
    <property type="evidence" value="ECO:0007669"/>
    <property type="project" value="TreeGrafter"/>
</dbReference>
<evidence type="ECO:0000313" key="5">
    <source>
        <dbReference type="EMBL" id="NGY06519.1"/>
    </source>
</evidence>
<keyword evidence="6" id="KW-1185">Reference proteome</keyword>
<dbReference type="SMART" id="SM00342">
    <property type="entry name" value="HTH_ARAC"/>
    <property type="match status" value="1"/>
</dbReference>
<dbReference type="PANTHER" id="PTHR47894:SF1">
    <property type="entry name" value="HTH-TYPE TRANSCRIPTIONAL REGULATOR VQSM"/>
    <property type="match status" value="1"/>
</dbReference>
<evidence type="ECO:0000256" key="2">
    <source>
        <dbReference type="ARBA" id="ARBA00023125"/>
    </source>
</evidence>
<keyword evidence="2" id="KW-0238">DNA-binding</keyword>
<evidence type="ECO:0000256" key="1">
    <source>
        <dbReference type="ARBA" id="ARBA00023015"/>
    </source>
</evidence>
<dbReference type="EMBL" id="JAAMOW010000009">
    <property type="protein sequence ID" value="NGY06519.1"/>
    <property type="molecule type" value="Genomic_DNA"/>
</dbReference>
<keyword evidence="1" id="KW-0805">Transcription regulation</keyword>
<accession>A0A6M2BX63</accession>
<dbReference type="PROSITE" id="PS01124">
    <property type="entry name" value="HTH_ARAC_FAMILY_2"/>
    <property type="match status" value="1"/>
</dbReference>
<dbReference type="PRINTS" id="PR00032">
    <property type="entry name" value="HTHARAC"/>
</dbReference>
<dbReference type="Pfam" id="PF12625">
    <property type="entry name" value="Arabinose_bd"/>
    <property type="match status" value="1"/>
</dbReference>
<dbReference type="Gene3D" id="1.10.10.60">
    <property type="entry name" value="Homeodomain-like"/>
    <property type="match status" value="1"/>
</dbReference>
<feature type="domain" description="HTH araC/xylS-type" evidence="4">
    <location>
        <begin position="237"/>
        <end position="338"/>
    </location>
</feature>
<sequence>MRRHDPEIPARYYQRMGEVLTTRGVDVAALLRELRIRPQALASVDARLRLSQVEALVDAVLTRTDHTDLALDLGRALKTSTHSIVGYAMLSSPDIDYALRVIARYFRLVMPSFRMRYRAEAGRAEIGFTPVLPLGHRSLVFHLEMIAVTTYWELRELIGGPVPDGALHLSIAPPAHVARYAELAGLQCHFNSEATPGLRFVFAADFRDYPLAFADAHALKMAEARCASLVRSAVAGGRVRNWVEMMLREAVDGMPTQAELAQTLNLSARTLDRHLKRERCNFRELALRVRHDKACALLQAGELSITQIAYELGYTDAANFTRAFRRAAGRSPSAHRRA</sequence>
<dbReference type="InterPro" id="IPR009057">
    <property type="entry name" value="Homeodomain-like_sf"/>
</dbReference>
<protein>
    <submittedName>
        <fullName evidence="5">AraC family transcriptional regulator</fullName>
    </submittedName>
</protein>
<evidence type="ECO:0000256" key="3">
    <source>
        <dbReference type="ARBA" id="ARBA00023163"/>
    </source>
</evidence>
<dbReference type="PANTHER" id="PTHR47894">
    <property type="entry name" value="HTH-TYPE TRANSCRIPTIONAL REGULATOR GADX"/>
    <property type="match status" value="1"/>
</dbReference>
<dbReference type="RefSeq" id="WP_166260218.1">
    <property type="nucleotide sequence ID" value="NZ_JAAMOW010000009.1"/>
</dbReference>
<organism evidence="5 6">
    <name type="scientific">Solimonas terrae</name>
    <dbReference type="NCBI Taxonomy" id="1396819"/>
    <lineage>
        <taxon>Bacteria</taxon>
        <taxon>Pseudomonadati</taxon>
        <taxon>Pseudomonadota</taxon>
        <taxon>Gammaproteobacteria</taxon>
        <taxon>Nevskiales</taxon>
        <taxon>Nevskiaceae</taxon>
        <taxon>Solimonas</taxon>
    </lineage>
</organism>
<dbReference type="Pfam" id="PF12833">
    <property type="entry name" value="HTH_18"/>
    <property type="match status" value="1"/>
</dbReference>
<dbReference type="Proteomes" id="UP000472676">
    <property type="component" value="Unassembled WGS sequence"/>
</dbReference>
<dbReference type="GO" id="GO:0000976">
    <property type="term" value="F:transcription cis-regulatory region binding"/>
    <property type="evidence" value="ECO:0007669"/>
    <property type="project" value="TreeGrafter"/>
</dbReference>
<dbReference type="GO" id="GO:0003700">
    <property type="term" value="F:DNA-binding transcription factor activity"/>
    <property type="evidence" value="ECO:0007669"/>
    <property type="project" value="InterPro"/>
</dbReference>
<keyword evidence="3" id="KW-0804">Transcription</keyword>
<dbReference type="InterPro" id="IPR032687">
    <property type="entry name" value="AraC-type_N"/>
</dbReference>
<dbReference type="SUPFAM" id="SSF46689">
    <property type="entry name" value="Homeodomain-like"/>
    <property type="match status" value="1"/>
</dbReference>
<evidence type="ECO:0000313" key="6">
    <source>
        <dbReference type="Proteomes" id="UP000472676"/>
    </source>
</evidence>
<gene>
    <name evidence="5" type="ORF">G7Y85_17225</name>
</gene>
<name>A0A6M2BX63_9GAMM</name>
<evidence type="ECO:0000259" key="4">
    <source>
        <dbReference type="PROSITE" id="PS01124"/>
    </source>
</evidence>
<dbReference type="InterPro" id="IPR020449">
    <property type="entry name" value="Tscrpt_reg_AraC-type_HTH"/>
</dbReference>
<dbReference type="AlphaFoldDB" id="A0A6M2BX63"/>
<reference evidence="5 6" key="1">
    <citation type="journal article" date="2014" name="Int. J. Syst. Evol. Microbiol.">
        <title>Solimonas terrae sp. nov., isolated from soil.</title>
        <authorList>
            <person name="Kim S.J."/>
            <person name="Moon J.Y."/>
            <person name="Weon H.Y."/>
            <person name="Ahn J.H."/>
            <person name="Chen W.M."/>
            <person name="Kwon S.W."/>
        </authorList>
    </citation>
    <scope>NUCLEOTIDE SEQUENCE [LARGE SCALE GENOMIC DNA]</scope>
    <source>
        <strain evidence="5 6">KIS83-12</strain>
    </source>
</reference>
<dbReference type="InterPro" id="IPR018060">
    <property type="entry name" value="HTH_AraC"/>
</dbReference>